<comment type="pathway">
    <text evidence="2">Glycan biosynthesis; alginate biosynthesis.</text>
</comment>
<reference evidence="15 16" key="1">
    <citation type="submission" date="2016-10" db="EMBL/GenBank/DDBJ databases">
        <authorList>
            <person name="de Groot N.N."/>
        </authorList>
    </citation>
    <scope>NUCLEOTIDE SEQUENCE [LARGE SCALE GENOMIC DNA]</scope>
    <source>
        <strain evidence="15 16">S5-249</strain>
    </source>
</reference>
<keyword evidence="7 14" id="KW-0812">Transmembrane</keyword>
<evidence type="ECO:0000256" key="9">
    <source>
        <dbReference type="ARBA" id="ARBA00022989"/>
    </source>
</evidence>
<feature type="transmembrane region" description="Helical" evidence="14">
    <location>
        <begin position="401"/>
        <end position="422"/>
    </location>
</feature>
<evidence type="ECO:0000256" key="13">
    <source>
        <dbReference type="PIRNR" id="PIRNR016636"/>
    </source>
</evidence>
<evidence type="ECO:0000256" key="12">
    <source>
        <dbReference type="ARBA" id="ARBA00031030"/>
    </source>
</evidence>
<evidence type="ECO:0000313" key="15">
    <source>
        <dbReference type="EMBL" id="SFS12710.1"/>
    </source>
</evidence>
<evidence type="ECO:0000256" key="6">
    <source>
        <dbReference type="ARBA" id="ARBA00022679"/>
    </source>
</evidence>
<dbReference type="GO" id="GO:0005886">
    <property type="term" value="C:plasma membrane"/>
    <property type="evidence" value="ECO:0007669"/>
    <property type="project" value="UniProtKB-SubCell"/>
</dbReference>
<evidence type="ECO:0000256" key="2">
    <source>
        <dbReference type="ARBA" id="ARBA00005182"/>
    </source>
</evidence>
<keyword evidence="9 14" id="KW-1133">Transmembrane helix</keyword>
<feature type="transmembrane region" description="Helical" evidence="14">
    <location>
        <begin position="45"/>
        <end position="66"/>
    </location>
</feature>
<feature type="transmembrane region" description="Helical" evidence="14">
    <location>
        <begin position="119"/>
        <end position="140"/>
    </location>
</feature>
<dbReference type="PIRSF" id="PIRSF016636">
    <property type="entry name" value="AlgI_DltB"/>
    <property type="match status" value="1"/>
</dbReference>
<sequence>MLFPTLTFGLFFLVVFTAAWAARDNEWRKIILLLASWVFYGAWDGRFVALLIGSAVLNWGTAALIARTDPEALGRRKALLTWGVIANLAILGFFKYYGFFLEQLGDLLRAGGVERDLPLMQVILPVGVSFFTFQGISYVVDVYKGRVPPAGLLDITLLMSFFPHLVAGPIVRAADLVPQFQARPRLERGMVAMALCLIVWGLFKKAVIASELATGFVDPVFNDPGAHGAADLIVAAYGYAVQIYCDFSAYSDMAIGLAALLGYRFPRNFDQPYRSASLQEFWRRWHISLSSWLRDYLYIDALGGNRGGVAYICRNLAITMLLGGLWHGAKWTFVIWGGLHGLVLGAERLWREYRPQGWPGLPRWLTILFTFHIVVLGWIFFRAPTFADAAAYLAGFGRGWGALTATPLALVLIAFGLAMHFAPPRLMPAIALQLRRLPAAAAGLAVGVAILIIDAMRFEGVAPFIYYQF</sequence>
<dbReference type="InterPro" id="IPR051085">
    <property type="entry name" value="MB_O-acyltransferase"/>
</dbReference>
<evidence type="ECO:0000256" key="4">
    <source>
        <dbReference type="ARBA" id="ARBA00016084"/>
    </source>
</evidence>
<dbReference type="GO" id="GO:0016746">
    <property type="term" value="F:acyltransferase activity"/>
    <property type="evidence" value="ECO:0007669"/>
    <property type="project" value="UniProtKB-KW"/>
</dbReference>
<evidence type="ECO:0000256" key="5">
    <source>
        <dbReference type="ARBA" id="ARBA00022475"/>
    </source>
</evidence>
<evidence type="ECO:0000256" key="1">
    <source>
        <dbReference type="ARBA" id="ARBA00004651"/>
    </source>
</evidence>
<gene>
    <name evidence="15" type="ORF">SAMN05192580_3795</name>
</gene>
<keyword evidence="8" id="KW-0016">Alginate biosynthesis</keyword>
<keyword evidence="5 13" id="KW-1003">Cell membrane</keyword>
<evidence type="ECO:0000256" key="8">
    <source>
        <dbReference type="ARBA" id="ARBA00022841"/>
    </source>
</evidence>
<keyword evidence="11 13" id="KW-0012">Acyltransferase</keyword>
<evidence type="ECO:0000256" key="11">
    <source>
        <dbReference type="ARBA" id="ARBA00023315"/>
    </source>
</evidence>
<feature type="transmembrane region" description="Helical" evidence="14">
    <location>
        <begin position="333"/>
        <end position="350"/>
    </location>
</feature>
<dbReference type="InterPro" id="IPR004299">
    <property type="entry name" value="MBOAT_fam"/>
</dbReference>
<organism evidence="15 16">
    <name type="scientific">Sphingomonas jatrophae</name>
    <dbReference type="NCBI Taxonomy" id="1166337"/>
    <lineage>
        <taxon>Bacteria</taxon>
        <taxon>Pseudomonadati</taxon>
        <taxon>Pseudomonadota</taxon>
        <taxon>Alphaproteobacteria</taxon>
        <taxon>Sphingomonadales</taxon>
        <taxon>Sphingomonadaceae</taxon>
        <taxon>Sphingomonas</taxon>
    </lineage>
</organism>
<dbReference type="GO" id="GO:0042121">
    <property type="term" value="P:alginic acid biosynthetic process"/>
    <property type="evidence" value="ECO:0007669"/>
    <property type="project" value="UniProtKB-KW"/>
</dbReference>
<feature type="transmembrane region" description="Helical" evidence="14">
    <location>
        <begin position="434"/>
        <end position="453"/>
    </location>
</feature>
<evidence type="ECO:0000256" key="7">
    <source>
        <dbReference type="ARBA" id="ARBA00022692"/>
    </source>
</evidence>
<evidence type="ECO:0000256" key="3">
    <source>
        <dbReference type="ARBA" id="ARBA00010323"/>
    </source>
</evidence>
<dbReference type="Proteomes" id="UP000198824">
    <property type="component" value="Unassembled WGS sequence"/>
</dbReference>
<dbReference type="OrthoDB" id="139172at2"/>
<evidence type="ECO:0000313" key="16">
    <source>
        <dbReference type="Proteomes" id="UP000198824"/>
    </source>
</evidence>
<evidence type="ECO:0000256" key="10">
    <source>
        <dbReference type="ARBA" id="ARBA00023136"/>
    </source>
</evidence>
<feature type="transmembrane region" description="Helical" evidence="14">
    <location>
        <begin position="78"/>
        <end position="99"/>
    </location>
</feature>
<keyword evidence="16" id="KW-1185">Reference proteome</keyword>
<accession>A0A1I6MAG2</accession>
<name>A0A1I6MAG2_9SPHN</name>
<dbReference type="STRING" id="1166337.SAMN05192580_3795"/>
<dbReference type="InterPro" id="IPR028362">
    <property type="entry name" value="AlgI"/>
</dbReference>
<dbReference type="PANTHER" id="PTHR13285">
    <property type="entry name" value="ACYLTRANSFERASE"/>
    <property type="match status" value="1"/>
</dbReference>
<dbReference type="InterPro" id="IPR024194">
    <property type="entry name" value="Ac/AlaTfrase_AlgI/DltB"/>
</dbReference>
<keyword evidence="6 13" id="KW-0808">Transferase</keyword>
<feature type="transmembrane region" description="Helical" evidence="14">
    <location>
        <begin position="152"/>
        <end position="174"/>
    </location>
</feature>
<evidence type="ECO:0000256" key="14">
    <source>
        <dbReference type="SAM" id="Phobius"/>
    </source>
</evidence>
<proteinExistence type="inferred from homology"/>
<dbReference type="Pfam" id="PF03062">
    <property type="entry name" value="MBOAT"/>
    <property type="match status" value="1"/>
</dbReference>
<dbReference type="PIRSF" id="PIRSF500217">
    <property type="entry name" value="AlgI"/>
    <property type="match status" value="1"/>
</dbReference>
<feature type="transmembrane region" description="Helical" evidence="14">
    <location>
        <begin position="186"/>
        <end position="203"/>
    </location>
</feature>
<protein>
    <recommendedName>
        <fullName evidence="4">Probable alginate O-acetylase AlgI</fullName>
    </recommendedName>
    <alternativeName>
        <fullName evidence="12">Alginate biosynthesis protein AlgI</fullName>
    </alternativeName>
</protein>
<comment type="subcellular location">
    <subcellularLocation>
        <location evidence="1">Cell membrane</location>
        <topology evidence="1">Multi-pass membrane protein</topology>
    </subcellularLocation>
</comment>
<comment type="similarity">
    <text evidence="3 13">Belongs to the membrane-bound acyltransferase family.</text>
</comment>
<dbReference type="EMBL" id="FOZG01000003">
    <property type="protein sequence ID" value="SFS12710.1"/>
    <property type="molecule type" value="Genomic_DNA"/>
</dbReference>
<dbReference type="AlphaFoldDB" id="A0A1I6MAG2"/>
<keyword evidence="10 13" id="KW-0472">Membrane</keyword>
<feature type="transmembrane region" description="Helical" evidence="14">
    <location>
        <begin position="362"/>
        <end position="381"/>
    </location>
</feature>
<dbReference type="PANTHER" id="PTHR13285:SF23">
    <property type="entry name" value="TEICHOIC ACID D-ALANYLTRANSFERASE"/>
    <property type="match status" value="1"/>
</dbReference>
<dbReference type="RefSeq" id="WP_093317168.1">
    <property type="nucleotide sequence ID" value="NZ_FOZG01000003.1"/>
</dbReference>